<evidence type="ECO:0000256" key="1">
    <source>
        <dbReference type="ARBA" id="ARBA00023002"/>
    </source>
</evidence>
<dbReference type="PANTHER" id="PTHR43818:SF11">
    <property type="entry name" value="BCDNA.GH03377"/>
    <property type="match status" value="1"/>
</dbReference>
<dbReference type="InterPro" id="IPR000683">
    <property type="entry name" value="Gfo/Idh/MocA-like_OxRdtase_N"/>
</dbReference>
<dbReference type="RefSeq" id="WP_087862077.1">
    <property type="nucleotide sequence ID" value="NZ_LT859958.1"/>
</dbReference>
<dbReference type="AlphaFoldDB" id="A0A1Y6K3G1"/>
<dbReference type="InterPro" id="IPR050463">
    <property type="entry name" value="Gfo/Idh/MocA_oxidrdct_glycsds"/>
</dbReference>
<dbReference type="Gene3D" id="3.30.360.10">
    <property type="entry name" value="Dihydrodipicolinate Reductase, domain 2"/>
    <property type="match status" value="1"/>
</dbReference>
<keyword evidence="5" id="KW-1185">Reference proteome</keyword>
<evidence type="ECO:0000259" key="3">
    <source>
        <dbReference type="Pfam" id="PF22725"/>
    </source>
</evidence>
<name>A0A1Y6K3G1_9CHLR</name>
<feature type="domain" description="Gfo/Idh/MocA-like oxidoreductase N-terminal" evidence="2">
    <location>
        <begin position="4"/>
        <end position="122"/>
    </location>
</feature>
<dbReference type="EMBL" id="LT859958">
    <property type="protein sequence ID" value="SMX54211.1"/>
    <property type="molecule type" value="Genomic_DNA"/>
</dbReference>
<dbReference type="GO" id="GO:0016491">
    <property type="term" value="F:oxidoreductase activity"/>
    <property type="evidence" value="ECO:0007669"/>
    <property type="project" value="UniProtKB-KW"/>
</dbReference>
<accession>A0A1Y6K3G1</accession>
<dbReference type="GO" id="GO:0000166">
    <property type="term" value="F:nucleotide binding"/>
    <property type="evidence" value="ECO:0007669"/>
    <property type="project" value="InterPro"/>
</dbReference>
<dbReference type="Proteomes" id="UP000195514">
    <property type="component" value="Chromosome I"/>
</dbReference>
<dbReference type="InterPro" id="IPR036291">
    <property type="entry name" value="NAD(P)-bd_dom_sf"/>
</dbReference>
<dbReference type="Gene3D" id="3.40.50.720">
    <property type="entry name" value="NAD(P)-binding Rossmann-like Domain"/>
    <property type="match status" value="1"/>
</dbReference>
<dbReference type="Pfam" id="PF22725">
    <property type="entry name" value="GFO_IDH_MocA_C3"/>
    <property type="match status" value="1"/>
</dbReference>
<protein>
    <submittedName>
        <fullName evidence="4">Oxidoreductase domain protein</fullName>
    </submittedName>
</protein>
<dbReference type="PANTHER" id="PTHR43818">
    <property type="entry name" value="BCDNA.GH03377"/>
    <property type="match status" value="1"/>
</dbReference>
<dbReference type="OrthoDB" id="9815825at2"/>
<dbReference type="KEGG" id="abat:CFX1CAM_1146"/>
<evidence type="ECO:0000259" key="2">
    <source>
        <dbReference type="Pfam" id="PF01408"/>
    </source>
</evidence>
<keyword evidence="1" id="KW-0560">Oxidoreductase</keyword>
<gene>
    <name evidence="4" type="ORF">CFX1CAM_1146</name>
</gene>
<evidence type="ECO:0000313" key="5">
    <source>
        <dbReference type="Proteomes" id="UP000195514"/>
    </source>
</evidence>
<proteinExistence type="predicted"/>
<dbReference type="InterPro" id="IPR055170">
    <property type="entry name" value="GFO_IDH_MocA-like_dom"/>
</dbReference>
<feature type="domain" description="GFO/IDH/MocA-like oxidoreductase" evidence="3">
    <location>
        <begin position="132"/>
        <end position="271"/>
    </location>
</feature>
<dbReference type="SUPFAM" id="SSF51735">
    <property type="entry name" value="NAD(P)-binding Rossmann-fold domains"/>
    <property type="match status" value="1"/>
</dbReference>
<dbReference type="SUPFAM" id="SSF55347">
    <property type="entry name" value="Glyceraldehyde-3-phosphate dehydrogenase-like, C-terminal domain"/>
    <property type="match status" value="1"/>
</dbReference>
<reference evidence="5" key="1">
    <citation type="submission" date="2017-05" db="EMBL/GenBank/DDBJ databases">
        <authorList>
            <person name="Kirkegaard R."/>
            <person name="Mcilroy J S."/>
        </authorList>
    </citation>
    <scope>NUCLEOTIDE SEQUENCE [LARGE SCALE GENOMIC DNA]</scope>
</reference>
<dbReference type="Pfam" id="PF01408">
    <property type="entry name" value="GFO_IDH_MocA"/>
    <property type="match status" value="1"/>
</dbReference>
<organism evidence="4 5">
    <name type="scientific">Candidatus Brevifilum fermentans</name>
    <dbReference type="NCBI Taxonomy" id="1986204"/>
    <lineage>
        <taxon>Bacteria</taxon>
        <taxon>Bacillati</taxon>
        <taxon>Chloroflexota</taxon>
        <taxon>Anaerolineae</taxon>
        <taxon>Anaerolineales</taxon>
        <taxon>Anaerolineaceae</taxon>
        <taxon>Candidatus Brevifilum</taxon>
    </lineage>
</organism>
<sequence>MKPIRVAIVGCGRISDLHEIGYHGRQDAIIAAVCDTNKSRAQHQARSWGVEKVYTDYQQVLDDQEIDVVELLTPHHLHCSMTVQAAQAGKHISVQKPMALSAAEADEMIFSANKAGVLLRVYETMVYYSPVVKAREMIDAGEIGSVRAVRMHINTGSGTSWEVPLSAWAWRFNEKLCGGGPLVFDHGHHLFSAGYYLGGPVERVYAWIEHTPVREAAGLVNIDAPAMIMFQYKAPHCFGQLDIEYTPKMHIDSLYYCDDDRIEVIGEKGIIFINRYTAKTVDLPPLMVFKDGKTTSIPVDGEEWHDSFTATTIDFIEKLKTGGQPRLDGPTGKAVLQFSLAALQSAATGREVRPDDVK</sequence>
<evidence type="ECO:0000313" key="4">
    <source>
        <dbReference type="EMBL" id="SMX54211.1"/>
    </source>
</evidence>